<name>A0A7S4GEY5_9EUGL</name>
<gene>
    <name evidence="3" type="ORF">EGYM00163_LOCUS46190</name>
</gene>
<organism evidence="3">
    <name type="scientific">Eutreptiella gymnastica</name>
    <dbReference type="NCBI Taxonomy" id="73025"/>
    <lineage>
        <taxon>Eukaryota</taxon>
        <taxon>Discoba</taxon>
        <taxon>Euglenozoa</taxon>
        <taxon>Euglenida</taxon>
        <taxon>Spirocuta</taxon>
        <taxon>Euglenophyceae</taxon>
        <taxon>Eutreptiales</taxon>
        <taxon>Eutreptiaceae</taxon>
        <taxon>Eutreptiella</taxon>
    </lineage>
</organism>
<evidence type="ECO:0000313" key="3">
    <source>
        <dbReference type="EMBL" id="CAE0834886.1"/>
    </source>
</evidence>
<dbReference type="EMBL" id="HBJA01134413">
    <property type="protein sequence ID" value="CAE0834886.1"/>
    <property type="molecule type" value="Transcribed_RNA"/>
</dbReference>
<comment type="similarity">
    <text evidence="1">Belongs to the glycosyltransferase 77 family.</text>
</comment>
<evidence type="ECO:0000256" key="1">
    <source>
        <dbReference type="ARBA" id="ARBA00007033"/>
    </source>
</evidence>
<proteinExistence type="inferred from homology"/>
<accession>A0A7S4GEY5</accession>
<dbReference type="AlphaFoldDB" id="A0A7S4GEY5"/>
<sequence length="363" mass="41687">MADGIASSFNVSCRKDRWSLHAVRTVPKLATLRHGSDYLGHNITFTGFPKLRLNYMNNGKGYLVYTYVNKVSVNLGFHLERSLKRHGVPHLLFLCETPEVCKTLKKRHAYYWQPIPLQLSFRRAALVFDTLKKNYWGQSSWVRANFDRHLVRAGVNIVCIDADVLIGRDPRPVLFNDATDMSVSMEWRTFKPWIWSHSLMKLPGRSEDCHSVHDSHVPEQSFVCINNGVMRLDSNKRTRTFVELVRNRSLVEMASSRYSGWDQSAIGRVFFEARVTFDMQTMVRIQSENALISDRNQLNMSVLSFEPQIPNALSNYTKLNKGNDTASFVCHAIGLRKSWNVKAAWLQQSCGEGDAQREHSLDE</sequence>
<evidence type="ECO:0000259" key="2">
    <source>
        <dbReference type="Pfam" id="PF03407"/>
    </source>
</evidence>
<dbReference type="InterPro" id="IPR029044">
    <property type="entry name" value="Nucleotide-diphossugar_trans"/>
</dbReference>
<dbReference type="InterPro" id="IPR005069">
    <property type="entry name" value="Nucl-diP-sugar_transferase"/>
</dbReference>
<feature type="domain" description="Nucleotide-diphospho-sugar transferase" evidence="2">
    <location>
        <begin position="88"/>
        <end position="272"/>
    </location>
</feature>
<protein>
    <recommendedName>
        <fullName evidence="2">Nucleotide-diphospho-sugar transferase domain-containing protein</fullName>
    </recommendedName>
</protein>
<reference evidence="3" key="1">
    <citation type="submission" date="2021-01" db="EMBL/GenBank/DDBJ databases">
        <authorList>
            <person name="Corre E."/>
            <person name="Pelletier E."/>
            <person name="Niang G."/>
            <person name="Scheremetjew M."/>
            <person name="Finn R."/>
            <person name="Kale V."/>
            <person name="Holt S."/>
            <person name="Cochrane G."/>
            <person name="Meng A."/>
            <person name="Brown T."/>
            <person name="Cohen L."/>
        </authorList>
    </citation>
    <scope>NUCLEOTIDE SEQUENCE</scope>
    <source>
        <strain evidence="3">CCMP1594</strain>
    </source>
</reference>
<dbReference type="Gene3D" id="3.90.550.10">
    <property type="entry name" value="Spore Coat Polysaccharide Biosynthesis Protein SpsA, Chain A"/>
    <property type="match status" value="1"/>
</dbReference>
<dbReference type="Pfam" id="PF03407">
    <property type="entry name" value="Nucleotid_trans"/>
    <property type="match status" value="1"/>
</dbReference>
<dbReference type="SUPFAM" id="SSF53448">
    <property type="entry name" value="Nucleotide-diphospho-sugar transferases"/>
    <property type="match status" value="1"/>
</dbReference>